<dbReference type="EMBL" id="BLXT01000492">
    <property type="protein sequence ID" value="GFN77525.1"/>
    <property type="molecule type" value="Genomic_DNA"/>
</dbReference>
<protein>
    <submittedName>
        <fullName evidence="8">Zinc finger protein 233</fullName>
    </submittedName>
</protein>
<dbReference type="SUPFAM" id="SSF57667">
    <property type="entry name" value="beta-beta-alpha zinc fingers"/>
    <property type="match status" value="3"/>
</dbReference>
<dbReference type="SMART" id="SM00355">
    <property type="entry name" value="ZnF_C2H2"/>
    <property type="match status" value="5"/>
</dbReference>
<sequence>MEQESNPDVKPDVKFFHPEEKPDVQSLPVKMETTSLHSEINQDSSYLLTEQKPDLKFFFLKGVKDELSICSEAPMPTSGPDVCVSLSTSSLDLNPHFDNPEWSEQQCIDHIKPEPDSQACDDSATEEKPCIAALRALVEEYSRNKEKKDKQLEINPAKSTEISPPQLPKDNTSCIPSISFQGTLHYATVSQKPYICYICLMRFGSKTAVSTHMRIHTGQKPSKCIVCSKEFWNISKHMRIHTGQKLFKCDVCGKGFMENHHLTRHNKIHTGEKPYKCDVCGKAFVEKSYISEHKRRVHARKSPHKCDVCGKIFSESQGLSSHMRAHKGDKSYKCDVCVCYLDIVQVAGSNSIAISSHALYQGSFGLLTTQRFMHTYLHRVILFTMNRNVVFFHHGFHTDLCLWGVGGTVASESALRSAGTLLLGVRAPPPASWPDRGCKSLRSPC</sequence>
<evidence type="ECO:0000256" key="2">
    <source>
        <dbReference type="ARBA" id="ARBA00022737"/>
    </source>
</evidence>
<dbReference type="Pfam" id="PF13894">
    <property type="entry name" value="zf-C2H2_4"/>
    <property type="match status" value="1"/>
</dbReference>
<feature type="compositionally biased region" description="Basic and acidic residues" evidence="6">
    <location>
        <begin position="7"/>
        <end position="23"/>
    </location>
</feature>
<dbReference type="Pfam" id="PF00096">
    <property type="entry name" value="zf-C2H2"/>
    <property type="match status" value="2"/>
</dbReference>
<evidence type="ECO:0000256" key="5">
    <source>
        <dbReference type="PROSITE-ProRule" id="PRU00042"/>
    </source>
</evidence>
<evidence type="ECO:0000259" key="7">
    <source>
        <dbReference type="PROSITE" id="PS50157"/>
    </source>
</evidence>
<feature type="domain" description="C2H2-type" evidence="7">
    <location>
        <begin position="247"/>
        <end position="274"/>
    </location>
</feature>
<feature type="region of interest" description="Disordered" evidence="6">
    <location>
        <begin position="145"/>
        <end position="168"/>
    </location>
</feature>
<name>A0AAV3XN87_9GAST</name>
<accession>A0AAV3XN87</accession>
<keyword evidence="2" id="KW-0677">Repeat</keyword>
<evidence type="ECO:0000256" key="3">
    <source>
        <dbReference type="ARBA" id="ARBA00022771"/>
    </source>
</evidence>
<dbReference type="InterPro" id="IPR013087">
    <property type="entry name" value="Znf_C2H2_type"/>
</dbReference>
<feature type="region of interest" description="Disordered" evidence="6">
    <location>
        <begin position="1"/>
        <end position="28"/>
    </location>
</feature>
<dbReference type="FunFam" id="3.30.160.60:FF:000624">
    <property type="entry name" value="zinc finger protein 697"/>
    <property type="match status" value="1"/>
</dbReference>
<dbReference type="AlphaFoldDB" id="A0AAV3XN87"/>
<dbReference type="PROSITE" id="PS50157">
    <property type="entry name" value="ZINC_FINGER_C2H2_2"/>
    <property type="match status" value="4"/>
</dbReference>
<feature type="domain" description="C2H2-type" evidence="7">
    <location>
        <begin position="304"/>
        <end position="331"/>
    </location>
</feature>
<dbReference type="InterPro" id="IPR036236">
    <property type="entry name" value="Znf_C2H2_sf"/>
</dbReference>
<reference evidence="8 9" key="1">
    <citation type="journal article" date="2021" name="Elife">
        <title>Chloroplast acquisition without the gene transfer in kleptoplastic sea slugs, Plakobranchus ocellatus.</title>
        <authorList>
            <person name="Maeda T."/>
            <person name="Takahashi S."/>
            <person name="Yoshida T."/>
            <person name="Shimamura S."/>
            <person name="Takaki Y."/>
            <person name="Nagai Y."/>
            <person name="Toyoda A."/>
            <person name="Suzuki Y."/>
            <person name="Arimoto A."/>
            <person name="Ishii H."/>
            <person name="Satoh N."/>
            <person name="Nishiyama T."/>
            <person name="Hasebe M."/>
            <person name="Maruyama T."/>
            <person name="Minagawa J."/>
            <person name="Obokata J."/>
            <person name="Shigenobu S."/>
        </authorList>
    </citation>
    <scope>NUCLEOTIDE SEQUENCE [LARGE SCALE GENOMIC DNA]</scope>
</reference>
<dbReference type="Proteomes" id="UP000735302">
    <property type="component" value="Unassembled WGS sequence"/>
</dbReference>
<evidence type="ECO:0000256" key="6">
    <source>
        <dbReference type="SAM" id="MobiDB-lite"/>
    </source>
</evidence>
<dbReference type="FunFam" id="3.30.160.60:FF:002343">
    <property type="entry name" value="Zinc finger protein 33A"/>
    <property type="match status" value="1"/>
</dbReference>
<dbReference type="PANTHER" id="PTHR23235:SF178">
    <property type="entry name" value="C2H2-TYPE DOMAIN-CONTAINING PROTEIN-RELATED"/>
    <property type="match status" value="1"/>
</dbReference>
<dbReference type="PROSITE" id="PS00028">
    <property type="entry name" value="ZINC_FINGER_C2H2_1"/>
    <property type="match status" value="4"/>
</dbReference>
<dbReference type="FunFam" id="3.30.160.60:FF:000557">
    <property type="entry name" value="zinc finger and SCAN domain-containing protein 29"/>
    <property type="match status" value="1"/>
</dbReference>
<dbReference type="GO" id="GO:0008270">
    <property type="term" value="F:zinc ion binding"/>
    <property type="evidence" value="ECO:0007669"/>
    <property type="project" value="UniProtKB-KW"/>
</dbReference>
<comment type="caution">
    <text evidence="8">The sequence shown here is derived from an EMBL/GenBank/DDBJ whole genome shotgun (WGS) entry which is preliminary data.</text>
</comment>
<keyword evidence="1" id="KW-0479">Metal-binding</keyword>
<keyword evidence="4" id="KW-0862">Zinc</keyword>
<evidence type="ECO:0000256" key="4">
    <source>
        <dbReference type="ARBA" id="ARBA00022833"/>
    </source>
</evidence>
<dbReference type="PANTHER" id="PTHR23235">
    <property type="entry name" value="KRUEPPEL-LIKE TRANSCRIPTION FACTOR"/>
    <property type="match status" value="1"/>
</dbReference>
<dbReference type="FunFam" id="3.30.160.60:FF:000446">
    <property type="entry name" value="Zinc finger protein"/>
    <property type="match status" value="1"/>
</dbReference>
<evidence type="ECO:0000313" key="8">
    <source>
        <dbReference type="EMBL" id="GFN77525.1"/>
    </source>
</evidence>
<proteinExistence type="predicted"/>
<feature type="domain" description="C2H2-type" evidence="7">
    <location>
        <begin position="194"/>
        <end position="221"/>
    </location>
</feature>
<gene>
    <name evidence="8" type="ORF">PoB_000403100</name>
</gene>
<evidence type="ECO:0000313" key="9">
    <source>
        <dbReference type="Proteomes" id="UP000735302"/>
    </source>
</evidence>
<dbReference type="GO" id="GO:0000981">
    <property type="term" value="F:DNA-binding transcription factor activity, RNA polymerase II-specific"/>
    <property type="evidence" value="ECO:0007669"/>
    <property type="project" value="TreeGrafter"/>
</dbReference>
<keyword evidence="9" id="KW-1185">Reference proteome</keyword>
<keyword evidence="3 5" id="KW-0863">Zinc-finger</keyword>
<evidence type="ECO:0000256" key="1">
    <source>
        <dbReference type="ARBA" id="ARBA00022723"/>
    </source>
</evidence>
<dbReference type="GO" id="GO:0000978">
    <property type="term" value="F:RNA polymerase II cis-regulatory region sequence-specific DNA binding"/>
    <property type="evidence" value="ECO:0007669"/>
    <property type="project" value="TreeGrafter"/>
</dbReference>
<organism evidence="8 9">
    <name type="scientific">Plakobranchus ocellatus</name>
    <dbReference type="NCBI Taxonomy" id="259542"/>
    <lineage>
        <taxon>Eukaryota</taxon>
        <taxon>Metazoa</taxon>
        <taxon>Spiralia</taxon>
        <taxon>Lophotrochozoa</taxon>
        <taxon>Mollusca</taxon>
        <taxon>Gastropoda</taxon>
        <taxon>Heterobranchia</taxon>
        <taxon>Euthyneura</taxon>
        <taxon>Panpulmonata</taxon>
        <taxon>Sacoglossa</taxon>
        <taxon>Placobranchoidea</taxon>
        <taxon>Plakobranchidae</taxon>
        <taxon>Plakobranchus</taxon>
    </lineage>
</organism>
<dbReference type="Gene3D" id="3.30.160.60">
    <property type="entry name" value="Classic Zinc Finger"/>
    <property type="match status" value="5"/>
</dbReference>
<feature type="compositionally biased region" description="Polar residues" evidence="6">
    <location>
        <begin position="157"/>
        <end position="168"/>
    </location>
</feature>
<feature type="domain" description="C2H2-type" evidence="7">
    <location>
        <begin position="275"/>
        <end position="303"/>
    </location>
</feature>